<dbReference type="AlphaFoldDB" id="A0A6S7H9G1"/>
<evidence type="ECO:0000313" key="2">
    <source>
        <dbReference type="Proteomes" id="UP001152795"/>
    </source>
</evidence>
<keyword evidence="2" id="KW-1185">Reference proteome</keyword>
<dbReference type="EMBL" id="CACRXK020003645">
    <property type="protein sequence ID" value="CAB3999667.1"/>
    <property type="molecule type" value="Genomic_DNA"/>
</dbReference>
<evidence type="ECO:0000313" key="1">
    <source>
        <dbReference type="EMBL" id="CAB3999667.1"/>
    </source>
</evidence>
<accession>A0A6S7H9G1</accession>
<dbReference type="InterPro" id="IPR040346">
    <property type="entry name" value="GEX1/Brambleberry"/>
</dbReference>
<protein>
    <submittedName>
        <fullName evidence="1">Uncharacterized protein</fullName>
    </submittedName>
</protein>
<dbReference type="OrthoDB" id="5978806at2759"/>
<dbReference type="PANTHER" id="PTHR33538">
    <property type="entry name" value="PROTEIN GAMETE EXPRESSED 1"/>
    <property type="match status" value="1"/>
</dbReference>
<comment type="caution">
    <text evidence="1">The sequence shown here is derived from an EMBL/GenBank/DDBJ whole genome shotgun (WGS) entry which is preliminary data.</text>
</comment>
<sequence>MAKTSLYQVFVLVLLCFTAKAWWPFESGKVADPPTEVKNENGEKTGEFLRNSPVPFEMSVAEQRFLAEAQRYMGDMSALDQCHQVIITRLRKSCHELGEEEIGKLSVSLFNCQSKAEGRALFYCSEEMSLRDCTSGMDPDAWNAYHIISNRARSVCYATRNQQFRLKTEYLVNQLAVTADGQMDFLEKLKIGQENLNGVTKGTLNRLTSGHRDLIKEQVRIRNEFGNVNKDLTAKMNENMVALDYEKRIIKEAEQQLSSMTEAIATTLGNTTAELREQDEKRKEEHAAVVEDLEEIKAKTVDTWGYIDEKTSAIRERQDETLDHHENIIENLHRLNDTIGFIIKSIKDFEARFDVRLSWLASQFGGAENRLGCLTTCFGHFLFFVAMTMFVLFINGPTISRVFTLILVPFNAWVEIKLMAGMSYMTMTMLILAVVIGEC</sequence>
<gene>
    <name evidence="1" type="ORF">PACLA_8A009677</name>
</gene>
<dbReference type="PANTHER" id="PTHR33538:SF1">
    <property type="entry name" value="PROTEIN BRAMBLEBERRY"/>
    <property type="match status" value="1"/>
</dbReference>
<name>A0A6S7H9G1_PARCT</name>
<dbReference type="Proteomes" id="UP001152795">
    <property type="component" value="Unassembled WGS sequence"/>
</dbReference>
<organism evidence="1 2">
    <name type="scientific">Paramuricea clavata</name>
    <name type="common">Red gorgonian</name>
    <name type="synonym">Violescent sea-whip</name>
    <dbReference type="NCBI Taxonomy" id="317549"/>
    <lineage>
        <taxon>Eukaryota</taxon>
        <taxon>Metazoa</taxon>
        <taxon>Cnidaria</taxon>
        <taxon>Anthozoa</taxon>
        <taxon>Octocorallia</taxon>
        <taxon>Malacalcyonacea</taxon>
        <taxon>Plexauridae</taxon>
        <taxon>Paramuricea</taxon>
    </lineage>
</organism>
<reference evidence="1" key="1">
    <citation type="submission" date="2020-04" db="EMBL/GenBank/DDBJ databases">
        <authorList>
            <person name="Alioto T."/>
            <person name="Alioto T."/>
            <person name="Gomez Garrido J."/>
        </authorList>
    </citation>
    <scope>NUCLEOTIDE SEQUENCE</scope>
    <source>
        <strain evidence="1">A484AB</strain>
    </source>
</reference>
<proteinExistence type="predicted"/>